<dbReference type="CDD" id="cd01635">
    <property type="entry name" value="Glycosyltransferase_GTB-type"/>
    <property type="match status" value="1"/>
</dbReference>
<evidence type="ECO:0008006" key="3">
    <source>
        <dbReference type="Google" id="ProtNLM"/>
    </source>
</evidence>
<dbReference type="RefSeq" id="WP_184624438.1">
    <property type="nucleotide sequence ID" value="NZ_JACHCC010000004.1"/>
</dbReference>
<dbReference type="AlphaFoldDB" id="A0A7X0J2Y7"/>
<sequence>MNLKKTFRGIFKRKLKKNRGLITNLYLTGFDRKVLISYIRSPFLNANQFTHQNYVTSHIVAECFSEEGYNVDIVDYFNSDVILNYDEYAVIFGMGRNLEHSFYSADRSIPRIHFVTGAHHYLHNEMSLKSIGDFYKLSGLWLSNEANVLDENCYYSHFNADFVVILAHGNVLSDYRSRFKNKVYSLNNNILGTFAGYKPKSIENRNSNFLFLSGGKLITKGFHLVMEMARLRKDLNFYVVVPSINEVLEDYYSDVLKEQTNVFLYKNIRMDSEEMMHIIENCTYSIAPSYIDGLPGGTIEPMSAGLIPIVGKYCGFPQEKFIFELPSLDSDCLNETINELMQLDDSTYLAYSNAVKSYTLEHFSAIEVKKSLKGILATELSKF</sequence>
<proteinExistence type="predicted"/>
<name>A0A7X0J2Y7_9SPHI</name>
<dbReference type="Gene3D" id="3.40.50.2000">
    <property type="entry name" value="Glycogen Phosphorylase B"/>
    <property type="match status" value="1"/>
</dbReference>
<dbReference type="Proteomes" id="UP000521017">
    <property type="component" value="Unassembled WGS sequence"/>
</dbReference>
<accession>A0A7X0J2Y7</accession>
<comment type="caution">
    <text evidence="1">The sequence shown here is derived from an EMBL/GenBank/DDBJ whole genome shotgun (WGS) entry which is preliminary data.</text>
</comment>
<dbReference type="SUPFAM" id="SSF53756">
    <property type="entry name" value="UDP-Glycosyltransferase/glycogen phosphorylase"/>
    <property type="match status" value="1"/>
</dbReference>
<gene>
    <name evidence="1" type="ORF">HDF25_001861</name>
</gene>
<evidence type="ECO:0000313" key="2">
    <source>
        <dbReference type="Proteomes" id="UP000521017"/>
    </source>
</evidence>
<reference evidence="1 2" key="1">
    <citation type="submission" date="2020-08" db="EMBL/GenBank/DDBJ databases">
        <title>Genomic Encyclopedia of Type Strains, Phase IV (KMG-V): Genome sequencing to study the core and pangenomes of soil and plant-associated prokaryotes.</title>
        <authorList>
            <person name="Whitman W."/>
        </authorList>
    </citation>
    <scope>NUCLEOTIDE SEQUENCE [LARGE SCALE GENOMIC DNA]</scope>
    <source>
        <strain evidence="1 2">M2T3</strain>
    </source>
</reference>
<protein>
    <recommendedName>
        <fullName evidence="3">Glycosyl transferase family 1 domain-containing protein</fullName>
    </recommendedName>
</protein>
<evidence type="ECO:0000313" key="1">
    <source>
        <dbReference type="EMBL" id="MBB6499719.1"/>
    </source>
</evidence>
<organism evidence="1 2">
    <name type="scientific">Pedobacter cryoconitis</name>
    <dbReference type="NCBI Taxonomy" id="188932"/>
    <lineage>
        <taxon>Bacteria</taxon>
        <taxon>Pseudomonadati</taxon>
        <taxon>Bacteroidota</taxon>
        <taxon>Sphingobacteriia</taxon>
        <taxon>Sphingobacteriales</taxon>
        <taxon>Sphingobacteriaceae</taxon>
        <taxon>Pedobacter</taxon>
    </lineage>
</organism>
<dbReference type="EMBL" id="JACHCC010000004">
    <property type="protein sequence ID" value="MBB6499719.1"/>
    <property type="molecule type" value="Genomic_DNA"/>
</dbReference>